<organism evidence="1 2">
    <name type="scientific">Aspergillus tanneri</name>
    <dbReference type="NCBI Taxonomy" id="1220188"/>
    <lineage>
        <taxon>Eukaryota</taxon>
        <taxon>Fungi</taxon>
        <taxon>Dikarya</taxon>
        <taxon>Ascomycota</taxon>
        <taxon>Pezizomycotina</taxon>
        <taxon>Eurotiomycetes</taxon>
        <taxon>Eurotiomycetidae</taxon>
        <taxon>Eurotiales</taxon>
        <taxon>Aspergillaceae</taxon>
        <taxon>Aspergillus</taxon>
        <taxon>Aspergillus subgen. Circumdati</taxon>
    </lineage>
</organism>
<dbReference type="AlphaFoldDB" id="A0A4S3JNR9"/>
<accession>A0A4S3JNR9</accession>
<proteinExistence type="predicted"/>
<evidence type="ECO:0000313" key="1">
    <source>
        <dbReference type="EMBL" id="THC97080.1"/>
    </source>
</evidence>
<protein>
    <submittedName>
        <fullName evidence="1">Uncharacterized protein</fullName>
    </submittedName>
</protein>
<comment type="caution">
    <text evidence="1">The sequence shown here is derived from an EMBL/GenBank/DDBJ whole genome shotgun (WGS) entry which is preliminary data.</text>
</comment>
<gene>
    <name evidence="1" type="ORF">EYZ11_003458</name>
</gene>
<dbReference type="VEuPathDB" id="FungiDB:EYZ11_003458"/>
<name>A0A4S3JNR9_9EURO</name>
<dbReference type="Proteomes" id="UP000308092">
    <property type="component" value="Unassembled WGS sequence"/>
</dbReference>
<sequence>MYKYPNIGELSAFCLVTPLALGLPHLQGRANGITF</sequence>
<reference evidence="1 2" key="1">
    <citation type="submission" date="2019-03" db="EMBL/GenBank/DDBJ databases">
        <title>The genome sequence of a newly discovered highly antifungal drug resistant Aspergillus species, Aspergillus tanneri NIH 1004.</title>
        <authorList>
            <person name="Mounaud S."/>
            <person name="Singh I."/>
            <person name="Joardar V."/>
            <person name="Pakala S."/>
            <person name="Pakala S."/>
            <person name="Venepally P."/>
            <person name="Hoover J."/>
            <person name="Nierman W."/>
            <person name="Chung J."/>
            <person name="Losada L."/>
        </authorList>
    </citation>
    <scope>NUCLEOTIDE SEQUENCE [LARGE SCALE GENOMIC DNA]</scope>
    <source>
        <strain evidence="1 2">NIH1004</strain>
    </source>
</reference>
<keyword evidence="2" id="KW-1185">Reference proteome</keyword>
<evidence type="ECO:0000313" key="2">
    <source>
        <dbReference type="Proteomes" id="UP000308092"/>
    </source>
</evidence>
<dbReference type="EMBL" id="SOSA01000088">
    <property type="protein sequence ID" value="THC97080.1"/>
    <property type="molecule type" value="Genomic_DNA"/>
</dbReference>